<gene>
    <name evidence="3" type="ORF">SAMN04488558_11023</name>
</gene>
<keyword evidence="4" id="KW-1185">Reference proteome</keyword>
<dbReference type="RefSeq" id="WP_092572489.1">
    <property type="nucleotide sequence ID" value="NZ_FOEN01000010.1"/>
</dbReference>
<dbReference type="OrthoDB" id="9812295at2"/>
<dbReference type="Pfam" id="PF13596">
    <property type="entry name" value="PAS_10"/>
    <property type="match status" value="1"/>
</dbReference>
<dbReference type="InterPro" id="IPR050712">
    <property type="entry name" value="NAD(P)H-dep_reductase"/>
</dbReference>
<protein>
    <submittedName>
        <fullName evidence="3">NAD(P)H-dependent FMN reductase</fullName>
    </submittedName>
</protein>
<accession>A0A1H9FU28</accession>
<dbReference type="InterPro" id="IPR035965">
    <property type="entry name" value="PAS-like_dom_sf"/>
</dbReference>
<feature type="domain" description="NADPH-dependent FMN reductase-like" evidence="2">
    <location>
        <begin position="1"/>
        <end position="147"/>
    </location>
</feature>
<organism evidence="3 4">
    <name type="scientific">Ignavigranum ruoffiae</name>
    <dbReference type="NCBI Taxonomy" id="89093"/>
    <lineage>
        <taxon>Bacteria</taxon>
        <taxon>Bacillati</taxon>
        <taxon>Bacillota</taxon>
        <taxon>Bacilli</taxon>
        <taxon>Lactobacillales</taxon>
        <taxon>Aerococcaceae</taxon>
        <taxon>Ignavigranum</taxon>
    </lineage>
</organism>
<proteinExistence type="predicted"/>
<dbReference type="GO" id="GO:0010181">
    <property type="term" value="F:FMN binding"/>
    <property type="evidence" value="ECO:0007669"/>
    <property type="project" value="TreeGrafter"/>
</dbReference>
<reference evidence="3 4" key="1">
    <citation type="submission" date="2016-10" db="EMBL/GenBank/DDBJ databases">
        <authorList>
            <person name="de Groot N.N."/>
        </authorList>
    </citation>
    <scope>NUCLEOTIDE SEQUENCE [LARGE SCALE GENOMIC DNA]</scope>
    <source>
        <strain evidence="3 4">DSM 15695</strain>
    </source>
</reference>
<dbReference type="GO" id="GO:0016491">
    <property type="term" value="F:oxidoreductase activity"/>
    <property type="evidence" value="ECO:0007669"/>
    <property type="project" value="InterPro"/>
</dbReference>
<feature type="compositionally biased region" description="Polar residues" evidence="1">
    <location>
        <begin position="384"/>
        <end position="402"/>
    </location>
</feature>
<dbReference type="STRING" id="89093.SAMN04488558_11023"/>
<dbReference type="InterPro" id="IPR005025">
    <property type="entry name" value="FMN_Rdtase-like_dom"/>
</dbReference>
<dbReference type="Gene3D" id="3.40.50.360">
    <property type="match status" value="1"/>
</dbReference>
<feature type="region of interest" description="Disordered" evidence="1">
    <location>
        <begin position="381"/>
        <end position="415"/>
    </location>
</feature>
<dbReference type="InterPro" id="IPR029039">
    <property type="entry name" value="Flavoprotein-like_sf"/>
</dbReference>
<dbReference type="SUPFAM" id="SSF52218">
    <property type="entry name" value="Flavoproteins"/>
    <property type="match status" value="1"/>
</dbReference>
<dbReference type="EMBL" id="FOEN01000010">
    <property type="protein sequence ID" value="SEQ41421.1"/>
    <property type="molecule type" value="Genomic_DNA"/>
</dbReference>
<dbReference type="Pfam" id="PF03358">
    <property type="entry name" value="FMN_red"/>
    <property type="match status" value="1"/>
</dbReference>
<dbReference type="SUPFAM" id="SSF55785">
    <property type="entry name" value="PYP-like sensor domain (PAS domain)"/>
    <property type="match status" value="1"/>
</dbReference>
<evidence type="ECO:0000313" key="3">
    <source>
        <dbReference type="EMBL" id="SEQ41421.1"/>
    </source>
</evidence>
<dbReference type="Gene3D" id="3.30.450.20">
    <property type="entry name" value="PAS domain"/>
    <property type="match status" value="1"/>
</dbReference>
<dbReference type="PANTHER" id="PTHR30543:SF21">
    <property type="entry name" value="NAD(P)H-DEPENDENT FMN REDUCTASE LOT6"/>
    <property type="match status" value="1"/>
</dbReference>
<dbReference type="GO" id="GO:0005829">
    <property type="term" value="C:cytosol"/>
    <property type="evidence" value="ECO:0007669"/>
    <property type="project" value="TreeGrafter"/>
</dbReference>
<sequence length="415" mass="46942">MKLVGLVGSNADLSYNRKLLQFIAKHYTHLFDLELLEIKEVPLFDASNDQTDTPIIQSLNQKISQADGIIIATPEHIRTTTPALKATLEWLSYQVHPFTNKPVYVIGASYHDQGTSRAQLHVKQILQAPGMNAYAFPGNEFLLGEAHKKFDEQGNLTDQGTIDFLSLCLEKFCRFVRLIKDIEETPRLPEEDLEAKGQIETTIADVNMNTDDWLEQASEQVKAVKGSTYIELDRGLLTVDQLDALLKSMPFEITYADANNQFLYYNHNKETEEMLAKRRIEQVGNPLASCHPPHTHKNVKWVIQQLRSGQRDMVRVHIPTHGPQKFVVHTYAAIKDPDGKYLGINEYVQDIQPLIDWYLTETQQKLVSQQNGPQKDFQVDAVTGASQQQEHSSSNQKNNSDLGQADAISGATRKF</sequence>
<name>A0A1H9FU28_9LACT</name>
<dbReference type="AlphaFoldDB" id="A0A1H9FU28"/>
<evidence type="ECO:0000256" key="1">
    <source>
        <dbReference type="SAM" id="MobiDB-lite"/>
    </source>
</evidence>
<dbReference type="PANTHER" id="PTHR30543">
    <property type="entry name" value="CHROMATE REDUCTASE"/>
    <property type="match status" value="1"/>
</dbReference>
<evidence type="ECO:0000313" key="4">
    <source>
        <dbReference type="Proteomes" id="UP000198833"/>
    </source>
</evidence>
<dbReference type="Proteomes" id="UP000198833">
    <property type="component" value="Unassembled WGS sequence"/>
</dbReference>
<evidence type="ECO:0000259" key="2">
    <source>
        <dbReference type="Pfam" id="PF03358"/>
    </source>
</evidence>